<dbReference type="PANTHER" id="PTHR43124:SF3">
    <property type="entry name" value="CHLORAMPHENICOL EFFLUX PUMP RV0191"/>
    <property type="match status" value="1"/>
</dbReference>
<proteinExistence type="predicted"/>
<dbReference type="SUPFAM" id="SSF103473">
    <property type="entry name" value="MFS general substrate transporter"/>
    <property type="match status" value="1"/>
</dbReference>
<feature type="transmembrane region" description="Helical" evidence="7">
    <location>
        <begin position="259"/>
        <end position="278"/>
    </location>
</feature>
<evidence type="ECO:0000256" key="7">
    <source>
        <dbReference type="SAM" id="Phobius"/>
    </source>
</evidence>
<evidence type="ECO:0000256" key="2">
    <source>
        <dbReference type="ARBA" id="ARBA00022448"/>
    </source>
</evidence>
<dbReference type="GO" id="GO:0005886">
    <property type="term" value="C:plasma membrane"/>
    <property type="evidence" value="ECO:0007669"/>
    <property type="project" value="UniProtKB-SubCell"/>
</dbReference>
<dbReference type="Pfam" id="PF07690">
    <property type="entry name" value="MFS_1"/>
    <property type="match status" value="1"/>
</dbReference>
<protein>
    <submittedName>
        <fullName evidence="9">MFS transporter</fullName>
    </submittedName>
</protein>
<feature type="transmembrane region" description="Helical" evidence="7">
    <location>
        <begin position="172"/>
        <end position="190"/>
    </location>
</feature>
<feature type="transmembrane region" description="Helical" evidence="7">
    <location>
        <begin position="149"/>
        <end position="166"/>
    </location>
</feature>
<feature type="transmembrane region" description="Helical" evidence="7">
    <location>
        <begin position="109"/>
        <end position="128"/>
    </location>
</feature>
<evidence type="ECO:0000256" key="5">
    <source>
        <dbReference type="ARBA" id="ARBA00022989"/>
    </source>
</evidence>
<sequence>MANRKFWVYENKLLLILSLGWGFLFFDRLAVNFLMPFIIKDVPMTNTQISLIVAGFSLTWALGGYFGGYFADRLGKRKVFLAISVLFFSLCSFMTGVVTGFLFLLFIRMLMGLVEGPFFPTGASILAVESSESRRGFNLGFLQNFSSNFLGGVLGPIVLVAVAIAIGWRNTFLLTLIPGLIVAFLIWRYVREPKTSNESESISADGNKKDENVRVRDLFKYRNIVLCIIIGIFFIPWYTLVFTFAPLYLVQAKGVSPDIMSYVMSAVGISAAVWGFVVPALSDRWGRKPAMITFSFISMLGPLSILFFNGPFWMLMILVIIGCAGPGPMALFMSIIPAETIPRKYIGAAVGLTMGVGELIGGVGIVTLSGVAADHYGIMVPLLMSAAFALISALVSLFLIETSPIKVKAKREAELRSSTVSNI</sequence>
<accession>A0A7X2ZC60</accession>
<dbReference type="Gene3D" id="1.20.1250.20">
    <property type="entry name" value="MFS general substrate transporter like domains"/>
    <property type="match status" value="2"/>
</dbReference>
<dbReference type="PANTHER" id="PTHR43124">
    <property type="entry name" value="PURINE EFFLUX PUMP PBUE"/>
    <property type="match status" value="1"/>
</dbReference>
<dbReference type="InterPro" id="IPR011701">
    <property type="entry name" value="MFS"/>
</dbReference>
<evidence type="ECO:0000256" key="1">
    <source>
        <dbReference type="ARBA" id="ARBA00004651"/>
    </source>
</evidence>
<feature type="transmembrane region" description="Helical" evidence="7">
    <location>
        <begin position="290"/>
        <end position="308"/>
    </location>
</feature>
<dbReference type="InterPro" id="IPR020846">
    <property type="entry name" value="MFS_dom"/>
</dbReference>
<comment type="subcellular location">
    <subcellularLocation>
        <location evidence="1">Cell membrane</location>
        <topology evidence="1">Multi-pass membrane protein</topology>
    </subcellularLocation>
</comment>
<feature type="transmembrane region" description="Helical" evidence="7">
    <location>
        <begin position="224"/>
        <end position="247"/>
    </location>
</feature>
<feature type="transmembrane region" description="Helical" evidence="7">
    <location>
        <begin position="314"/>
        <end position="333"/>
    </location>
</feature>
<evidence type="ECO:0000256" key="3">
    <source>
        <dbReference type="ARBA" id="ARBA00022475"/>
    </source>
</evidence>
<evidence type="ECO:0000313" key="10">
    <source>
        <dbReference type="Proteomes" id="UP000450917"/>
    </source>
</evidence>
<keyword evidence="3" id="KW-1003">Cell membrane</keyword>
<dbReference type="Proteomes" id="UP000450917">
    <property type="component" value="Unassembled WGS sequence"/>
</dbReference>
<feature type="domain" description="Major facilitator superfamily (MFS) profile" evidence="8">
    <location>
        <begin position="13"/>
        <end position="404"/>
    </location>
</feature>
<evidence type="ECO:0000259" key="8">
    <source>
        <dbReference type="PROSITE" id="PS50850"/>
    </source>
</evidence>
<dbReference type="PROSITE" id="PS50850">
    <property type="entry name" value="MFS"/>
    <property type="match status" value="1"/>
</dbReference>
<dbReference type="RefSeq" id="WP_127610633.1">
    <property type="nucleotide sequence ID" value="NZ_JARTHJ010000012.1"/>
</dbReference>
<evidence type="ECO:0000313" key="9">
    <source>
        <dbReference type="EMBL" id="MUG72254.1"/>
    </source>
</evidence>
<keyword evidence="10" id="KW-1185">Reference proteome</keyword>
<evidence type="ECO:0000256" key="6">
    <source>
        <dbReference type="ARBA" id="ARBA00023136"/>
    </source>
</evidence>
<feature type="transmembrane region" description="Helical" evidence="7">
    <location>
        <begin position="79"/>
        <end position="103"/>
    </location>
</feature>
<comment type="caution">
    <text evidence="9">The sequence shown here is derived from an EMBL/GenBank/DDBJ whole genome shotgun (WGS) entry which is preliminary data.</text>
</comment>
<feature type="transmembrane region" description="Helical" evidence="7">
    <location>
        <begin position="47"/>
        <end position="67"/>
    </location>
</feature>
<keyword evidence="4 7" id="KW-0812">Transmembrane</keyword>
<keyword evidence="5 7" id="KW-1133">Transmembrane helix</keyword>
<dbReference type="GO" id="GO:0022857">
    <property type="term" value="F:transmembrane transporter activity"/>
    <property type="evidence" value="ECO:0007669"/>
    <property type="project" value="InterPro"/>
</dbReference>
<dbReference type="AlphaFoldDB" id="A0A7X2ZC60"/>
<reference evidence="9 10" key="1">
    <citation type="submission" date="2019-11" db="EMBL/GenBank/DDBJ databases">
        <title>Draft genome sequences of five Paenibacillus species of dairy origin.</title>
        <authorList>
            <person name="Olajide A.M."/>
            <person name="Chen S."/>
            <person name="Lapointe G."/>
        </authorList>
    </citation>
    <scope>NUCLEOTIDE SEQUENCE [LARGE SCALE GENOMIC DNA]</scope>
    <source>
        <strain evidence="9 10">2CS3</strain>
    </source>
</reference>
<name>A0A7X2ZC60_9BACL</name>
<feature type="transmembrane region" description="Helical" evidence="7">
    <location>
        <begin position="378"/>
        <end position="400"/>
    </location>
</feature>
<dbReference type="InterPro" id="IPR036259">
    <property type="entry name" value="MFS_trans_sf"/>
</dbReference>
<evidence type="ECO:0000256" key="4">
    <source>
        <dbReference type="ARBA" id="ARBA00022692"/>
    </source>
</evidence>
<keyword evidence="6 7" id="KW-0472">Membrane</keyword>
<organism evidence="9 10">
    <name type="scientific">Paenibacillus validus</name>
    <dbReference type="NCBI Taxonomy" id="44253"/>
    <lineage>
        <taxon>Bacteria</taxon>
        <taxon>Bacillati</taxon>
        <taxon>Bacillota</taxon>
        <taxon>Bacilli</taxon>
        <taxon>Bacillales</taxon>
        <taxon>Paenibacillaceae</taxon>
        <taxon>Paenibacillus</taxon>
    </lineage>
</organism>
<dbReference type="EMBL" id="WNZX01000014">
    <property type="protein sequence ID" value="MUG72254.1"/>
    <property type="molecule type" value="Genomic_DNA"/>
</dbReference>
<dbReference type="InterPro" id="IPR050189">
    <property type="entry name" value="MFS_Efflux_Transporters"/>
</dbReference>
<keyword evidence="2" id="KW-0813">Transport</keyword>
<feature type="transmembrane region" description="Helical" evidence="7">
    <location>
        <begin position="345"/>
        <end position="372"/>
    </location>
</feature>
<gene>
    <name evidence="9" type="ORF">GNP93_16410</name>
</gene>
<feature type="transmembrane region" description="Helical" evidence="7">
    <location>
        <begin position="12"/>
        <end position="35"/>
    </location>
</feature>